<dbReference type="InterPro" id="IPR013525">
    <property type="entry name" value="ABC2_TM"/>
</dbReference>
<evidence type="ECO:0000313" key="13">
    <source>
        <dbReference type="Proteomes" id="UP001233999"/>
    </source>
</evidence>
<dbReference type="InterPro" id="IPR026082">
    <property type="entry name" value="ABCA"/>
</dbReference>
<evidence type="ECO:0000313" key="12">
    <source>
        <dbReference type="EMBL" id="KAJ9595471.1"/>
    </source>
</evidence>
<evidence type="ECO:0000256" key="10">
    <source>
        <dbReference type="SAM" id="Phobius"/>
    </source>
</evidence>
<feature type="transmembrane region" description="Helical" evidence="10">
    <location>
        <begin position="1006"/>
        <end position="1027"/>
    </location>
</feature>
<dbReference type="InterPro" id="IPR003439">
    <property type="entry name" value="ABC_transporter-like_ATP-bd"/>
</dbReference>
<feature type="transmembrane region" description="Helical" evidence="10">
    <location>
        <begin position="1092"/>
        <end position="1110"/>
    </location>
</feature>
<dbReference type="GO" id="GO:0005319">
    <property type="term" value="F:lipid transporter activity"/>
    <property type="evidence" value="ECO:0007669"/>
    <property type="project" value="TreeGrafter"/>
</dbReference>
<feature type="domain" description="ABC transporter" evidence="11">
    <location>
        <begin position="1157"/>
        <end position="1345"/>
    </location>
</feature>
<feature type="transmembrane region" description="Helical" evidence="10">
    <location>
        <begin position="277"/>
        <end position="296"/>
    </location>
</feature>
<keyword evidence="8 10" id="KW-1133">Transmembrane helix</keyword>
<evidence type="ECO:0000256" key="1">
    <source>
        <dbReference type="ARBA" id="ARBA00004141"/>
    </source>
</evidence>
<dbReference type="SMART" id="SM00382">
    <property type="entry name" value="AAA"/>
    <property type="match status" value="2"/>
</dbReference>
<dbReference type="PANTHER" id="PTHR19229:SF36">
    <property type="entry name" value="ATP-BINDING CASSETTE SUB-FAMILY A MEMBER 2"/>
    <property type="match status" value="1"/>
</dbReference>
<evidence type="ECO:0000256" key="6">
    <source>
        <dbReference type="ARBA" id="ARBA00022741"/>
    </source>
</evidence>
<keyword evidence="7" id="KW-0067">ATP-binding</keyword>
<feature type="transmembrane region" description="Helical" evidence="10">
    <location>
        <begin position="205"/>
        <end position="224"/>
    </location>
</feature>
<dbReference type="GO" id="GO:0016887">
    <property type="term" value="F:ATP hydrolysis activity"/>
    <property type="evidence" value="ECO:0007669"/>
    <property type="project" value="InterPro"/>
</dbReference>
<evidence type="ECO:0000256" key="9">
    <source>
        <dbReference type="ARBA" id="ARBA00023136"/>
    </source>
</evidence>
<comment type="similarity">
    <text evidence="2">Belongs to the ABC transporter superfamily. ABCA family.</text>
</comment>
<dbReference type="PROSITE" id="PS50893">
    <property type="entry name" value="ABC_TRANSPORTER_2"/>
    <property type="match status" value="2"/>
</dbReference>
<name>A0AAD8AB84_DIPPU</name>
<keyword evidence="3" id="KW-0813">Transport</keyword>
<evidence type="ECO:0000256" key="4">
    <source>
        <dbReference type="ARBA" id="ARBA00022692"/>
    </source>
</evidence>
<evidence type="ECO:0000256" key="2">
    <source>
        <dbReference type="ARBA" id="ARBA00008869"/>
    </source>
</evidence>
<dbReference type="GO" id="GO:0005524">
    <property type="term" value="F:ATP binding"/>
    <property type="evidence" value="ECO:0007669"/>
    <property type="project" value="UniProtKB-KW"/>
</dbReference>
<reference evidence="12" key="2">
    <citation type="submission" date="2023-05" db="EMBL/GenBank/DDBJ databases">
        <authorList>
            <person name="Fouks B."/>
        </authorList>
    </citation>
    <scope>NUCLEOTIDE SEQUENCE</scope>
    <source>
        <strain evidence="12">Stay&amp;Tobe</strain>
        <tissue evidence="12">Testes</tissue>
    </source>
</reference>
<feature type="transmembrane region" description="Helical" evidence="10">
    <location>
        <begin position="973"/>
        <end position="994"/>
    </location>
</feature>
<dbReference type="Gene3D" id="3.40.50.300">
    <property type="entry name" value="P-loop containing nucleotide triphosphate hydrolases"/>
    <property type="match status" value="2"/>
</dbReference>
<dbReference type="CDD" id="cd03263">
    <property type="entry name" value="ABC_subfamily_A"/>
    <property type="match status" value="2"/>
</dbReference>
<dbReference type="GO" id="GO:0140359">
    <property type="term" value="F:ABC-type transporter activity"/>
    <property type="evidence" value="ECO:0007669"/>
    <property type="project" value="InterPro"/>
</dbReference>
<dbReference type="Pfam" id="PF12698">
    <property type="entry name" value="ABC2_membrane_3"/>
    <property type="match status" value="2"/>
</dbReference>
<feature type="transmembrane region" description="Helical" evidence="10">
    <location>
        <begin position="128"/>
        <end position="149"/>
    </location>
</feature>
<dbReference type="Proteomes" id="UP001233999">
    <property type="component" value="Unassembled WGS sequence"/>
</dbReference>
<proteinExistence type="inferred from homology"/>
<keyword evidence="6" id="KW-0547">Nucleotide-binding</keyword>
<feature type="non-terminal residue" evidence="12">
    <location>
        <position position="1"/>
    </location>
</feature>
<dbReference type="PANTHER" id="PTHR19229">
    <property type="entry name" value="ATP-BINDING CASSETTE TRANSPORTER SUBFAMILY A ABCA"/>
    <property type="match status" value="1"/>
</dbReference>
<dbReference type="InterPro" id="IPR003593">
    <property type="entry name" value="AAA+_ATPase"/>
</dbReference>
<dbReference type="FunFam" id="3.40.50.300:FF:000933">
    <property type="entry name" value="ABC transporter A family member 7"/>
    <property type="match status" value="1"/>
</dbReference>
<feature type="non-terminal residue" evidence="12">
    <location>
        <position position="1345"/>
    </location>
</feature>
<dbReference type="Pfam" id="PF00005">
    <property type="entry name" value="ABC_tran"/>
    <property type="match status" value="2"/>
</dbReference>
<evidence type="ECO:0000256" key="8">
    <source>
        <dbReference type="ARBA" id="ARBA00022989"/>
    </source>
</evidence>
<keyword evidence="5" id="KW-0677">Repeat</keyword>
<keyword evidence="13" id="KW-1185">Reference proteome</keyword>
<accession>A0AAD8AB84</accession>
<gene>
    <name evidence="12" type="ORF">L9F63_013335</name>
</gene>
<evidence type="ECO:0000256" key="3">
    <source>
        <dbReference type="ARBA" id="ARBA00022448"/>
    </source>
</evidence>
<keyword evidence="4 10" id="KW-0812">Transmembrane</keyword>
<evidence type="ECO:0000259" key="11">
    <source>
        <dbReference type="PROSITE" id="PS50893"/>
    </source>
</evidence>
<protein>
    <recommendedName>
        <fullName evidence="11">ABC transporter domain-containing protein</fullName>
    </recommendedName>
</protein>
<feature type="transmembrane region" description="Helical" evidence="10">
    <location>
        <begin position="888"/>
        <end position="912"/>
    </location>
</feature>
<dbReference type="GO" id="GO:0016020">
    <property type="term" value="C:membrane"/>
    <property type="evidence" value="ECO:0007669"/>
    <property type="project" value="UniProtKB-SubCell"/>
</dbReference>
<dbReference type="EMBL" id="JASPKZ010002336">
    <property type="protein sequence ID" value="KAJ9595471.1"/>
    <property type="molecule type" value="Genomic_DNA"/>
</dbReference>
<organism evidence="12 13">
    <name type="scientific">Diploptera punctata</name>
    <name type="common">Pacific beetle cockroach</name>
    <dbReference type="NCBI Taxonomy" id="6984"/>
    <lineage>
        <taxon>Eukaryota</taxon>
        <taxon>Metazoa</taxon>
        <taxon>Ecdysozoa</taxon>
        <taxon>Arthropoda</taxon>
        <taxon>Hexapoda</taxon>
        <taxon>Insecta</taxon>
        <taxon>Pterygota</taxon>
        <taxon>Neoptera</taxon>
        <taxon>Polyneoptera</taxon>
        <taxon>Dictyoptera</taxon>
        <taxon>Blattodea</taxon>
        <taxon>Blaberoidea</taxon>
        <taxon>Blaberidae</taxon>
        <taxon>Diplopterinae</taxon>
        <taxon>Diploptera</taxon>
    </lineage>
</organism>
<dbReference type="Pfam" id="PF23321">
    <property type="entry name" value="R1_ABCA1"/>
    <property type="match status" value="1"/>
</dbReference>
<dbReference type="InterPro" id="IPR017871">
    <property type="entry name" value="ABC_transporter-like_CS"/>
</dbReference>
<keyword evidence="9 10" id="KW-0472">Membrane</keyword>
<dbReference type="InterPro" id="IPR056264">
    <property type="entry name" value="R2_ABCA1-4-like"/>
</dbReference>
<evidence type="ECO:0000256" key="7">
    <source>
        <dbReference type="ARBA" id="ARBA00022840"/>
    </source>
</evidence>
<comment type="subcellular location">
    <subcellularLocation>
        <location evidence="1">Membrane</location>
        <topology evidence="1">Multi-pass membrane protein</topology>
    </subcellularLocation>
</comment>
<dbReference type="SUPFAM" id="SSF52540">
    <property type="entry name" value="P-loop containing nucleoside triphosphate hydrolases"/>
    <property type="match status" value="2"/>
</dbReference>
<dbReference type="PROSITE" id="PS00211">
    <property type="entry name" value="ABC_TRANSPORTER_1"/>
    <property type="match status" value="1"/>
</dbReference>
<evidence type="ECO:0000256" key="5">
    <source>
        <dbReference type="ARBA" id="ARBA00022737"/>
    </source>
</evidence>
<sequence>YYSPNPSPTPSNSLFQILSRILTMRAVRRQNNGRSSYKDSSFLGLQYALDKAFIKMSNIDTSRYMLTLQEFPYPPYHDDNFVELFSYLLPFCTVLSFVLLCPSVLKRVVEEKQSGVKELMKMMGLKSWMLWVGWMINAMLVCTLSVSIITFLLKTPFGKVGVLHHSDGFLIWIFLMFYCIAGITFCFAVSSLFSRPTLAMSCGVLLWFLSYSVPFSIIMKPGYIPVPLKLLSALLPNMAVSWGYRMMISYETNYVGLQWENLFRPPSGVRGDLSVGLMWFMLIVDIFVYSILTWYIDSVRPGQYGIAKPWYFICMPSYWRSSKIDDQSFTEIDDVTMNKRFEKPPNNLNVGIKIKNLRKVFHSFGGLNKKLAVDGVTLDIYNGEITALLGHNGAGKTTTMSILTGMFSPTSGSVHINGYDISTNIDEVRESLGLCPQHNLLFTELTVMEHLVFFAMLKGCSKDEATREAGELIGRLNLTEKRNQMSTTLSGGMKRKLSLGIALIGHTRVLMLDEPTSGMDPEARREIWDLLLGMRGERTILITTHFMEEADVLGDRIAIMDHGRVQCYGTSLFLKKLYGTGYQLNLLKQEDCIVSQITETIKLHIPDAEVKSEMGSVLTYSLPSEQTSKFPQLFERVEKNKEMLNIASIGVSITTLEEVFLKVGKEAEDELDGPINSDASIDYVKLHGSSEALTFKRTIGTILLIQRLTALLKKRIIFTYRKWFAFLYQAVLPIIMAILTMTLSSSSTFHSEPARIFNLSDYGSTNVLYSVNPNLEEWSKSYINVINATESDIIKVDEVSTSLLDIGENNIQDYRGKYIVAAEFNSSTKPLLNAMFSSVAIHSAPISLNLMTNTILKKESPEKSITAINHPFGMKDMEGPGQVMVTRILIMMMWMTLMPFGLLFLTASFLNFPLVERVSKAKQLQLMTGTSPFAYWFTCFLWDLFLYLVVATIMVIIVSIADPLDIFTGSEELGVYTLLLVMYGLSAIPFAYFFSYVRNTTASSFALVLILNTLIGLILSLVVYFMMFSDYYKPTAQILKSIFELIPHFTITYAFTRYSSQVLTNNYCKMQKSICNTTRVGCEVLYMAIDSLIYFGLICLIEFGLFGILFENIKQITYNFISNYFPGNEETVQAIDDDVIQEQDRFGTIIHSSDDILLVHNLVKKYSRTFTAVKGISFGVGSGECFGLLGVNGAGKTTTFKMLTGDEIPTDGVRIFTTHLIFVDFQFLGQIGYCPQFDAINESLTGYEMLSLFANLRGVPDVSVNHEVNKWLSLMGLNEYKNRQCGTYSGGNKRKLSTAMSLIGDPPIVFLDEPTSGVDPVARRNLWTVLTNIQKSGQSVVLTSH</sequence>
<feature type="transmembrane region" description="Helical" evidence="10">
    <location>
        <begin position="933"/>
        <end position="961"/>
    </location>
</feature>
<feature type="domain" description="ABC transporter" evidence="11">
    <location>
        <begin position="352"/>
        <end position="587"/>
    </location>
</feature>
<feature type="transmembrane region" description="Helical" evidence="10">
    <location>
        <begin position="723"/>
        <end position="743"/>
    </location>
</feature>
<reference evidence="12" key="1">
    <citation type="journal article" date="2023" name="IScience">
        <title>Live-bearing cockroach genome reveals convergent evolutionary mechanisms linked to viviparity in insects and beyond.</title>
        <authorList>
            <person name="Fouks B."/>
            <person name="Harrison M.C."/>
            <person name="Mikhailova A.A."/>
            <person name="Marchal E."/>
            <person name="English S."/>
            <person name="Carruthers M."/>
            <person name="Jennings E.C."/>
            <person name="Chiamaka E.L."/>
            <person name="Frigard R.A."/>
            <person name="Pippel M."/>
            <person name="Attardo G.M."/>
            <person name="Benoit J.B."/>
            <person name="Bornberg-Bauer E."/>
            <person name="Tobe S.S."/>
        </authorList>
    </citation>
    <scope>NUCLEOTIDE SEQUENCE</scope>
    <source>
        <strain evidence="12">Stay&amp;Tobe</strain>
    </source>
</reference>
<dbReference type="InterPro" id="IPR027417">
    <property type="entry name" value="P-loop_NTPase"/>
</dbReference>
<feature type="transmembrane region" description="Helical" evidence="10">
    <location>
        <begin position="169"/>
        <end position="193"/>
    </location>
</feature>
<feature type="transmembrane region" description="Helical" evidence="10">
    <location>
        <begin position="84"/>
        <end position="105"/>
    </location>
</feature>
<comment type="caution">
    <text evidence="12">The sequence shown here is derived from an EMBL/GenBank/DDBJ whole genome shotgun (WGS) entry which is preliminary data.</text>
</comment>